<dbReference type="EC" id="2.3.2.23" evidence="1"/>
<comment type="similarity">
    <text evidence="8">Belongs to the ubiquitin-conjugating enzyme family.</text>
</comment>
<dbReference type="InterPro" id="IPR016135">
    <property type="entry name" value="UBQ-conjugating_enzyme/RWD"/>
</dbReference>
<dbReference type="Pfam" id="PF00179">
    <property type="entry name" value="UQ_con"/>
    <property type="match status" value="1"/>
</dbReference>
<comment type="function">
    <text evidence="6">Accepts ubiquitin from the E1 complex and catalyzes its covalent attachment to other proteins. In vitro catalyzes 'Lys-48'-, as well as 'Lys-63'-linked polyubiquitination. May be involved in degradation of muscle-specific proteins. Mediates polyubiquitination of CYP3A4.</text>
</comment>
<evidence type="ECO:0000256" key="8">
    <source>
        <dbReference type="RuleBase" id="RU362109"/>
    </source>
</evidence>
<feature type="domain" description="UBC core" evidence="9">
    <location>
        <begin position="5"/>
        <end position="151"/>
    </location>
</feature>
<dbReference type="PROSITE" id="PS50127">
    <property type="entry name" value="UBC_2"/>
    <property type="match status" value="1"/>
</dbReference>
<evidence type="ECO:0000256" key="6">
    <source>
        <dbReference type="ARBA" id="ARBA00053162"/>
    </source>
</evidence>
<evidence type="ECO:0000256" key="2">
    <source>
        <dbReference type="ARBA" id="ARBA00022679"/>
    </source>
</evidence>
<dbReference type="FunFam" id="3.10.110.10:FF:000018">
    <property type="entry name" value="Ubiquitin-conjugating enzyme E2 G1"/>
    <property type="match status" value="1"/>
</dbReference>
<feature type="active site" description="Glycyl thioester intermediate" evidence="7">
    <location>
        <position position="89"/>
    </location>
</feature>
<dbReference type="Proteomes" id="UP000280834">
    <property type="component" value="Unassembled WGS sequence"/>
</dbReference>
<evidence type="ECO:0000256" key="1">
    <source>
        <dbReference type="ARBA" id="ARBA00012486"/>
    </source>
</evidence>
<dbReference type="CDD" id="cd23795">
    <property type="entry name" value="UBCc_UBE2G1"/>
    <property type="match status" value="1"/>
</dbReference>
<dbReference type="EMBL" id="UZAG01021499">
    <property type="protein sequence ID" value="VDO50659.1"/>
    <property type="molecule type" value="Genomic_DNA"/>
</dbReference>
<reference evidence="12" key="1">
    <citation type="submission" date="2017-02" db="UniProtKB">
        <authorList>
            <consortium name="WormBaseParasite"/>
        </authorList>
    </citation>
    <scope>IDENTIFICATION</scope>
</reference>
<evidence type="ECO:0000256" key="5">
    <source>
        <dbReference type="ARBA" id="ARBA00022840"/>
    </source>
</evidence>
<reference evidence="10 11" key="2">
    <citation type="submission" date="2018-11" db="EMBL/GenBank/DDBJ databases">
        <authorList>
            <consortium name="Pathogen Informatics"/>
        </authorList>
    </citation>
    <scope>NUCLEOTIDE SEQUENCE [LARGE SCALE GENOMIC DNA]</scope>
</reference>
<keyword evidence="11" id="KW-1185">Reference proteome</keyword>
<proteinExistence type="inferred from homology"/>
<name>A0A0R3R9L3_9BILA</name>
<dbReference type="AlphaFoldDB" id="A0A0R3R9L3"/>
<evidence type="ECO:0000313" key="12">
    <source>
        <dbReference type="WBParaSite" id="BTMF_0001672601-mRNA-1"/>
    </source>
</evidence>
<evidence type="ECO:0000313" key="11">
    <source>
        <dbReference type="Proteomes" id="UP000280834"/>
    </source>
</evidence>
<dbReference type="Gene3D" id="3.10.110.10">
    <property type="entry name" value="Ubiquitin Conjugating Enzyme"/>
    <property type="match status" value="1"/>
</dbReference>
<organism evidence="12">
    <name type="scientific">Brugia timori</name>
    <dbReference type="NCBI Taxonomy" id="42155"/>
    <lineage>
        <taxon>Eukaryota</taxon>
        <taxon>Metazoa</taxon>
        <taxon>Ecdysozoa</taxon>
        <taxon>Nematoda</taxon>
        <taxon>Chromadorea</taxon>
        <taxon>Rhabditida</taxon>
        <taxon>Spirurina</taxon>
        <taxon>Spiruromorpha</taxon>
        <taxon>Filarioidea</taxon>
        <taxon>Onchocercidae</taxon>
        <taxon>Brugia</taxon>
    </lineage>
</organism>
<accession>A0A0R3R9L3</accession>
<gene>
    <name evidence="10" type="ORF">BTMF_LOCUS14699</name>
</gene>
<evidence type="ECO:0000256" key="4">
    <source>
        <dbReference type="ARBA" id="ARBA00022786"/>
    </source>
</evidence>
<dbReference type="PROSITE" id="PS00183">
    <property type="entry name" value="UBC_1"/>
    <property type="match status" value="1"/>
</dbReference>
<dbReference type="GO" id="GO:0061631">
    <property type="term" value="F:ubiquitin conjugating enzyme activity"/>
    <property type="evidence" value="ECO:0007669"/>
    <property type="project" value="UniProtKB-EC"/>
</dbReference>
<keyword evidence="2" id="KW-0808">Transferase</keyword>
<keyword evidence="4 8" id="KW-0833">Ubl conjugation pathway</keyword>
<evidence type="ECO:0000256" key="3">
    <source>
        <dbReference type="ARBA" id="ARBA00022741"/>
    </source>
</evidence>
<dbReference type="SMART" id="SM00212">
    <property type="entry name" value="UBCc"/>
    <property type="match status" value="1"/>
</dbReference>
<dbReference type="GO" id="GO:0032446">
    <property type="term" value="P:protein modification by small protein conjugation"/>
    <property type="evidence" value="ECO:0007669"/>
    <property type="project" value="UniProtKB-ARBA"/>
</dbReference>
<evidence type="ECO:0000259" key="9">
    <source>
        <dbReference type="PROSITE" id="PS50127"/>
    </source>
</evidence>
<keyword evidence="5 8" id="KW-0067">ATP-binding</keyword>
<keyword evidence="3 8" id="KW-0547">Nucleotide-binding</keyword>
<dbReference type="InterPro" id="IPR050113">
    <property type="entry name" value="Ub_conjugating_enzyme"/>
</dbReference>
<dbReference type="PANTHER" id="PTHR24067">
    <property type="entry name" value="UBIQUITIN-CONJUGATING ENZYME E2"/>
    <property type="match status" value="1"/>
</dbReference>
<protein>
    <recommendedName>
        <fullName evidence="1">E2 ubiquitin-conjugating enzyme</fullName>
        <ecNumber evidence="1">2.3.2.23</ecNumber>
    </recommendedName>
</protein>
<evidence type="ECO:0000256" key="7">
    <source>
        <dbReference type="PROSITE-ProRule" id="PRU10133"/>
    </source>
</evidence>
<dbReference type="WBParaSite" id="BTMF_0001672601-mRNA-1">
    <property type="protein sequence ID" value="BTMF_0001672601-mRNA-1"/>
    <property type="gene ID" value="BTMF_0001672601"/>
</dbReference>
<dbReference type="STRING" id="42155.A0A0R3R9L3"/>
<dbReference type="InterPro" id="IPR000608">
    <property type="entry name" value="UBC"/>
</dbReference>
<dbReference type="SUPFAM" id="SSF54495">
    <property type="entry name" value="UBC-like"/>
    <property type="match status" value="1"/>
</dbReference>
<dbReference type="InterPro" id="IPR023313">
    <property type="entry name" value="UBQ-conjugating_AS"/>
</dbReference>
<sequence>MGELQSALLLRKQLAELKRVPVDGFSAGLQGDDIYKWEVLVIGPPDTLYEGGFFKALLEFPKEYPLLPPKMKFISEIWHPNIDKEGNVCISILHEPGDDRWGYEKPEERWLPVHTVETILLSVISMLADPNHDSPANVDAAVRFIDFYYSC</sequence>
<dbReference type="GO" id="GO:0005524">
    <property type="term" value="F:ATP binding"/>
    <property type="evidence" value="ECO:0007669"/>
    <property type="project" value="UniProtKB-UniRule"/>
</dbReference>
<evidence type="ECO:0000313" key="10">
    <source>
        <dbReference type="EMBL" id="VDO50659.1"/>
    </source>
</evidence>